<feature type="transmembrane region" description="Helical" evidence="14">
    <location>
        <begin position="45"/>
        <end position="67"/>
    </location>
</feature>
<dbReference type="InterPro" id="IPR033116">
    <property type="entry name" value="TRYPSIN_SER"/>
</dbReference>
<dbReference type="Pfam" id="PF00089">
    <property type="entry name" value="Trypsin"/>
    <property type="match status" value="1"/>
</dbReference>
<dbReference type="PROSITE" id="PS50026">
    <property type="entry name" value="EGF_3"/>
    <property type="match status" value="1"/>
</dbReference>
<keyword evidence="18" id="KW-0418">Kinase</keyword>
<evidence type="ECO:0000259" key="15">
    <source>
        <dbReference type="PROSITE" id="PS50026"/>
    </source>
</evidence>
<comment type="subcellular location">
    <subcellularLocation>
        <location evidence="1">Secreted</location>
        <location evidence="1">Extracellular space</location>
    </subcellularLocation>
</comment>
<comment type="catalytic activity">
    <reaction evidence="8">
        <text>Preferential cleavage: Arg-|-Xaa, Lys-|-Xaa.</text>
        <dbReference type="EC" id="3.4.21.4"/>
    </reaction>
</comment>
<evidence type="ECO:0000259" key="17">
    <source>
        <dbReference type="PROSITE" id="PS50240"/>
    </source>
</evidence>
<keyword evidence="7 10" id="KW-1015">Disulfide bond</keyword>
<dbReference type="PROSITE" id="PS00135">
    <property type="entry name" value="TRYPSIN_SER"/>
    <property type="match status" value="1"/>
</dbReference>
<keyword evidence="14" id="KW-0472">Membrane</keyword>
<evidence type="ECO:0000256" key="3">
    <source>
        <dbReference type="ARBA" id="ARBA00022572"/>
    </source>
</evidence>
<dbReference type="PROSITE" id="PS50070">
    <property type="entry name" value="KRINGLE_2"/>
    <property type="match status" value="1"/>
</dbReference>
<dbReference type="AlphaFoldDB" id="A0A4U5VLR7"/>
<dbReference type="PROSITE" id="PS50240">
    <property type="entry name" value="TRYPSIN_DOM"/>
    <property type="match status" value="1"/>
</dbReference>
<keyword evidence="4 12" id="KW-0645">Protease</keyword>
<dbReference type="InterPro" id="IPR001314">
    <property type="entry name" value="Peptidase_S1A"/>
</dbReference>
<keyword evidence="2" id="KW-0964">Secreted</keyword>
<dbReference type="PANTHER" id="PTHR24264:SF63">
    <property type="entry name" value="PLASMINOGEN ACTIVATOR, UROKINASE B"/>
    <property type="match status" value="1"/>
</dbReference>
<proteinExistence type="predicted"/>
<feature type="disulfide bond" evidence="10">
    <location>
        <begin position="337"/>
        <end position="346"/>
    </location>
</feature>
<evidence type="ECO:0000256" key="10">
    <source>
        <dbReference type="PROSITE-ProRule" id="PRU00076"/>
    </source>
</evidence>
<evidence type="ECO:0000256" key="12">
    <source>
        <dbReference type="RuleBase" id="RU363034"/>
    </source>
</evidence>
<dbReference type="InterPro" id="IPR038178">
    <property type="entry name" value="Kringle_sf"/>
</dbReference>
<dbReference type="SMART" id="SM00020">
    <property type="entry name" value="Tryp_SPc"/>
    <property type="match status" value="1"/>
</dbReference>
<feature type="domain" description="Peptidase S1" evidence="17">
    <location>
        <begin position="449"/>
        <end position="698"/>
    </location>
</feature>
<keyword evidence="10" id="KW-0245">EGF-like domain</keyword>
<evidence type="ECO:0000259" key="16">
    <source>
        <dbReference type="PROSITE" id="PS50070"/>
    </source>
</evidence>
<dbReference type="PROSITE" id="PS00021">
    <property type="entry name" value="KRINGLE_1"/>
    <property type="match status" value="1"/>
</dbReference>
<dbReference type="CDD" id="cd00190">
    <property type="entry name" value="Tryp_SPc"/>
    <property type="match status" value="1"/>
</dbReference>
<keyword evidence="14" id="KW-1133">Transmembrane helix</keyword>
<dbReference type="GO" id="GO:0033628">
    <property type="term" value="P:regulation of cell adhesion mediated by integrin"/>
    <property type="evidence" value="ECO:0007669"/>
    <property type="project" value="TreeGrafter"/>
</dbReference>
<keyword evidence="19" id="KW-1185">Reference proteome</keyword>
<comment type="caution">
    <text evidence="10">Lacks conserved residue(s) required for the propagation of feature annotation.</text>
</comment>
<dbReference type="STRING" id="240159.A0A4U5VLR7"/>
<dbReference type="InterPro" id="IPR018114">
    <property type="entry name" value="TRYPSIN_HIS"/>
</dbReference>
<evidence type="ECO:0000256" key="7">
    <source>
        <dbReference type="ARBA" id="ARBA00023157"/>
    </source>
</evidence>
<evidence type="ECO:0000313" key="18">
    <source>
        <dbReference type="EMBL" id="TKS89423.1"/>
    </source>
</evidence>
<dbReference type="FunFam" id="2.40.10.10:FF:000003">
    <property type="entry name" value="Transmembrane serine protease 3"/>
    <property type="match status" value="1"/>
</dbReference>
<organism evidence="18 19">
    <name type="scientific">Collichthys lucidus</name>
    <name type="common">Big head croaker</name>
    <name type="synonym">Sciaena lucida</name>
    <dbReference type="NCBI Taxonomy" id="240159"/>
    <lineage>
        <taxon>Eukaryota</taxon>
        <taxon>Metazoa</taxon>
        <taxon>Chordata</taxon>
        <taxon>Craniata</taxon>
        <taxon>Vertebrata</taxon>
        <taxon>Euteleostomi</taxon>
        <taxon>Actinopterygii</taxon>
        <taxon>Neopterygii</taxon>
        <taxon>Teleostei</taxon>
        <taxon>Neoteleostei</taxon>
        <taxon>Acanthomorphata</taxon>
        <taxon>Eupercaria</taxon>
        <taxon>Sciaenidae</taxon>
        <taxon>Collichthys</taxon>
    </lineage>
</organism>
<evidence type="ECO:0000256" key="13">
    <source>
        <dbReference type="SAM" id="Coils"/>
    </source>
</evidence>
<dbReference type="InterPro" id="IPR000001">
    <property type="entry name" value="Kringle"/>
</dbReference>
<feature type="domain" description="EGF-like" evidence="15">
    <location>
        <begin position="305"/>
        <end position="347"/>
    </location>
</feature>
<keyword evidence="14" id="KW-0812">Transmembrane</keyword>
<evidence type="ECO:0000256" key="2">
    <source>
        <dbReference type="ARBA" id="ARBA00022525"/>
    </source>
</evidence>
<evidence type="ECO:0000256" key="8">
    <source>
        <dbReference type="ARBA" id="ARBA00036320"/>
    </source>
</evidence>
<dbReference type="Gene3D" id="2.40.10.10">
    <property type="entry name" value="Trypsin-like serine proteases"/>
    <property type="match status" value="1"/>
</dbReference>
<feature type="coiled-coil region" evidence="13">
    <location>
        <begin position="216"/>
        <end position="257"/>
    </location>
</feature>
<dbReference type="SMART" id="SM00130">
    <property type="entry name" value="KR"/>
    <property type="match status" value="1"/>
</dbReference>
<dbReference type="InterPro" id="IPR050127">
    <property type="entry name" value="Serine_Proteases_S1"/>
</dbReference>
<evidence type="ECO:0000256" key="1">
    <source>
        <dbReference type="ARBA" id="ARBA00004239"/>
    </source>
</evidence>
<dbReference type="SUPFAM" id="SSF50494">
    <property type="entry name" value="Trypsin-like serine proteases"/>
    <property type="match status" value="1"/>
</dbReference>
<dbReference type="PANTHER" id="PTHR24264">
    <property type="entry name" value="TRYPSIN-RELATED"/>
    <property type="match status" value="1"/>
</dbReference>
<gene>
    <name evidence="18" type="ORF">D9C73_023548</name>
</gene>
<sequence length="711" mass="79857">MDGHQLNNPTTSDSILVTPDNQEQEISSDCIHTTKNTSCHHFGPVVGLSTLCLLLLVSCTALSVLYYNESHSRPECKSLFFDLQNISNSYLTLTEANSDLRGDNEVLKERGAWLDKQTKVLNSTSAKLMSVNLALSFESSELMKQIVNLTSTNLKLTQEHERLVLHTSKQEEEKLNMSQTIKYLVDSNAWREDEERRLTEMNSFLNDELFEVKGKNAELLEVNGGLRREIKNLNAQITDLQEQNQNLSSTVMKERQEAAGTSLPPAVKNSRTLKEVPTAFCKASTVLLRGNTMKMKSFGVLMCVLAALCTAEASELCLNGGTSIPSLTGGEHLFCLCAHGFEGNNCERVKRGHCYEGVGLYYRGTVSKSSSGRSCEEWDSVTRELYLSSDVNSGRHNFCRNLYFRRRPWCHVWRNRQLVWEYCDVPRCSFEPPAELTCGQRSRRKLMKIVGGTVATVESHPWVAAVFWRSKSKEKVFRCGGSLISSCWVLTAAHCFADGSHSKARRFSVILGKNSLNESEPSVEQTFRVEDIIVHEGFDNSQGNFNNDIALLKLKARDGKKCAEESRSVRSVCLPPPRQSLQPGVTCEIAGYGKEQFGLWYKSQYLREARVNILADDVCRHEDYYENMITDNMFCAGRPDWSQDACEGDSGGPLVCEVGEKLFLFGVISWGDGCAKEFRPGVYTRVTNYNRWIEEKTALPSIAAGSMYPEK</sequence>
<dbReference type="PROSITE" id="PS00134">
    <property type="entry name" value="TRYPSIN_HIS"/>
    <property type="match status" value="1"/>
</dbReference>
<evidence type="ECO:0000256" key="9">
    <source>
        <dbReference type="ARBA" id="ARBA00038868"/>
    </source>
</evidence>
<dbReference type="GO" id="GO:0004252">
    <property type="term" value="F:serine-type endopeptidase activity"/>
    <property type="evidence" value="ECO:0007669"/>
    <property type="project" value="UniProtKB-EC"/>
</dbReference>
<keyword evidence="6 12" id="KW-0720">Serine protease</keyword>
<dbReference type="InterPro" id="IPR000742">
    <property type="entry name" value="EGF"/>
</dbReference>
<keyword evidence="13" id="KW-0175">Coiled coil</keyword>
<reference evidence="18 19" key="1">
    <citation type="submission" date="2019-01" db="EMBL/GenBank/DDBJ databases">
        <title>Genome Assembly of Collichthys lucidus.</title>
        <authorList>
            <person name="Cai M."/>
            <person name="Xiao S."/>
        </authorList>
    </citation>
    <scope>NUCLEOTIDE SEQUENCE [LARGE SCALE GENOMIC DNA]</scope>
    <source>
        <strain evidence="18">JT15FE1705JMU</strain>
        <tissue evidence="18">Muscle</tissue>
    </source>
</reference>
<dbReference type="EC" id="3.4.21.4" evidence="9"/>
<dbReference type="InterPro" id="IPR043504">
    <property type="entry name" value="Peptidase_S1_PA_chymotrypsin"/>
</dbReference>
<dbReference type="PRINTS" id="PR00722">
    <property type="entry name" value="CHYMOTRYPSIN"/>
</dbReference>
<dbReference type="PROSITE" id="PS01186">
    <property type="entry name" value="EGF_2"/>
    <property type="match status" value="1"/>
</dbReference>
<accession>A0A4U5VLR7</accession>
<evidence type="ECO:0000256" key="14">
    <source>
        <dbReference type="SAM" id="Phobius"/>
    </source>
</evidence>
<evidence type="ECO:0000256" key="4">
    <source>
        <dbReference type="ARBA" id="ARBA00022670"/>
    </source>
</evidence>
<protein>
    <recommendedName>
        <fullName evidence="9">trypsin</fullName>
        <ecNumber evidence="9">3.4.21.4</ecNumber>
    </recommendedName>
</protein>
<dbReference type="GO" id="GO:0005615">
    <property type="term" value="C:extracellular space"/>
    <property type="evidence" value="ECO:0007669"/>
    <property type="project" value="TreeGrafter"/>
</dbReference>
<dbReference type="PROSITE" id="PS00022">
    <property type="entry name" value="EGF_1"/>
    <property type="match status" value="1"/>
</dbReference>
<keyword evidence="5 12" id="KW-0378">Hydrolase</keyword>
<dbReference type="InterPro" id="IPR001254">
    <property type="entry name" value="Trypsin_dom"/>
</dbReference>
<dbReference type="Gene3D" id="2.10.25.10">
    <property type="entry name" value="Laminin"/>
    <property type="match status" value="1"/>
</dbReference>
<dbReference type="InterPro" id="IPR018056">
    <property type="entry name" value="Kringle_CS"/>
</dbReference>
<dbReference type="EMBL" id="CM014098">
    <property type="protein sequence ID" value="TKS89423.1"/>
    <property type="molecule type" value="Genomic_DNA"/>
</dbReference>
<name>A0A4U5VLR7_COLLU</name>
<dbReference type="PRINTS" id="PR00018">
    <property type="entry name" value="KRINGLE"/>
</dbReference>
<dbReference type="Gene3D" id="2.40.20.10">
    <property type="entry name" value="Plasminogen Kringle 4"/>
    <property type="match status" value="1"/>
</dbReference>
<dbReference type="Proteomes" id="UP000298787">
    <property type="component" value="Chromosome 21"/>
</dbReference>
<evidence type="ECO:0000256" key="5">
    <source>
        <dbReference type="ARBA" id="ARBA00022801"/>
    </source>
</evidence>
<dbReference type="GO" id="GO:0016301">
    <property type="term" value="F:kinase activity"/>
    <property type="evidence" value="ECO:0007669"/>
    <property type="project" value="UniProtKB-KW"/>
</dbReference>
<dbReference type="InterPro" id="IPR013806">
    <property type="entry name" value="Kringle-like"/>
</dbReference>
<keyword evidence="3 11" id="KW-0420">Kringle</keyword>
<dbReference type="Pfam" id="PF00051">
    <property type="entry name" value="Kringle"/>
    <property type="match status" value="1"/>
</dbReference>
<dbReference type="SUPFAM" id="SSF57440">
    <property type="entry name" value="Kringle-like"/>
    <property type="match status" value="1"/>
</dbReference>
<evidence type="ECO:0000256" key="11">
    <source>
        <dbReference type="PROSITE-ProRule" id="PRU00121"/>
    </source>
</evidence>
<dbReference type="GO" id="GO:0031639">
    <property type="term" value="P:plasminogen activation"/>
    <property type="evidence" value="ECO:0007669"/>
    <property type="project" value="TreeGrafter"/>
</dbReference>
<keyword evidence="18" id="KW-0808">Transferase</keyword>
<feature type="domain" description="Kringle" evidence="16">
    <location>
        <begin position="353"/>
        <end position="428"/>
    </location>
</feature>
<evidence type="ECO:0000313" key="19">
    <source>
        <dbReference type="Proteomes" id="UP000298787"/>
    </source>
</evidence>
<dbReference type="CDD" id="cd00108">
    <property type="entry name" value="KR"/>
    <property type="match status" value="1"/>
</dbReference>
<dbReference type="InterPro" id="IPR009003">
    <property type="entry name" value="Peptidase_S1_PA"/>
</dbReference>
<evidence type="ECO:0000256" key="6">
    <source>
        <dbReference type="ARBA" id="ARBA00022825"/>
    </source>
</evidence>